<evidence type="ECO:0000256" key="5">
    <source>
        <dbReference type="ARBA" id="ARBA00022984"/>
    </source>
</evidence>
<dbReference type="Gene3D" id="2.40.440.10">
    <property type="entry name" value="L,D-transpeptidase catalytic domain-like"/>
    <property type="match status" value="1"/>
</dbReference>
<dbReference type="PANTHER" id="PTHR41533">
    <property type="entry name" value="L,D-TRANSPEPTIDASE HI_1667-RELATED"/>
    <property type="match status" value="1"/>
</dbReference>
<accession>A0ABW3KI94</accession>
<dbReference type="PANTHER" id="PTHR41533:SF1">
    <property type="entry name" value="L,D-TRANSPEPTIDASE YCBB-RELATED"/>
    <property type="match status" value="1"/>
</dbReference>
<keyword evidence="10" id="KW-1185">Reference proteome</keyword>
<evidence type="ECO:0000256" key="2">
    <source>
        <dbReference type="ARBA" id="ARBA00005992"/>
    </source>
</evidence>
<feature type="active site" description="Nucleophile" evidence="7">
    <location>
        <position position="475"/>
    </location>
</feature>
<dbReference type="Pfam" id="PF03734">
    <property type="entry name" value="YkuD"/>
    <property type="match status" value="1"/>
</dbReference>
<keyword evidence="6 7" id="KW-0961">Cell wall biogenesis/degradation</keyword>
<evidence type="ECO:0000256" key="1">
    <source>
        <dbReference type="ARBA" id="ARBA00004752"/>
    </source>
</evidence>
<keyword evidence="4 7" id="KW-0133">Cell shape</keyword>
<comment type="caution">
    <text evidence="9">The sequence shown here is derived from an EMBL/GenBank/DDBJ whole genome shotgun (WGS) entry which is preliminary data.</text>
</comment>
<dbReference type="Gene3D" id="1.10.101.10">
    <property type="entry name" value="PGBD-like superfamily/PGBD"/>
    <property type="match status" value="1"/>
</dbReference>
<reference evidence="10" key="1">
    <citation type="journal article" date="2019" name="Int. J. Syst. Evol. Microbiol.">
        <title>The Global Catalogue of Microorganisms (GCM) 10K type strain sequencing project: providing services to taxonomists for standard genome sequencing and annotation.</title>
        <authorList>
            <consortium name="The Broad Institute Genomics Platform"/>
            <consortium name="The Broad Institute Genome Sequencing Center for Infectious Disease"/>
            <person name="Wu L."/>
            <person name="Ma J."/>
        </authorList>
    </citation>
    <scope>NUCLEOTIDE SEQUENCE [LARGE SCALE GENOMIC DNA]</scope>
    <source>
        <strain evidence="10">CCUG 60525</strain>
    </source>
</reference>
<evidence type="ECO:0000256" key="4">
    <source>
        <dbReference type="ARBA" id="ARBA00022960"/>
    </source>
</evidence>
<comment type="similarity">
    <text evidence="2">Belongs to the YkuD family.</text>
</comment>
<protein>
    <submittedName>
        <fullName evidence="9">Murein L,D-transpeptidase</fullName>
    </submittedName>
</protein>
<dbReference type="RefSeq" id="WP_379557714.1">
    <property type="nucleotide sequence ID" value="NZ_JBHTJS010000022.1"/>
</dbReference>
<dbReference type="InterPro" id="IPR036365">
    <property type="entry name" value="PGBD-like_sf"/>
</dbReference>
<sequence length="553" mass="62401">MMDRKWIKKCRAVSGLWLVLYLSIGSALASSWQDEPAARQQLHQLGLELALADVHPRLTEWWQQAVATESASDAADDRLLLGLQSFWRYWATLSFNDRQYLRTQKADLSLVAADQDNLRLAGQLKRRWQLVQGLTPNFANYLQLQQQLTYLIEQRDFAWPGLRTATVRPGERLAVVEPIRERLRLLGDMPKLMEVDTALVPDVDTVPELDIELDSTGVPEGVALSEEAFSASNATSASVSSLLRGNIGNAAVNSTSLTSEFSDPQLYDAKLEEGVRRFQQRHGLTVDGVIGPQTYAWLDTSPLTRAQLLMRSMMRTLISDELSSSYLLVNIPEYHMRLYQNQVMVLESNVIVGRDTRKTPVMANKITNVVFNPPWNVPRSILNKDIVPKLYRDPGYIERQGFEVLDGEGVVPRFIWQRRLEEGGGFPYRLRQRPGRGSALGAYKFHLPNSDAIYLHDTPSRGLFGRDSRDLSSGCVRVEGAEQLANWLLQDQLGSSRLAALKTSGKTRWIKVAKPLPLFMVYWSGWLGADGVPHYRNDIYKFDRGLKNPFAAG</sequence>
<comment type="pathway">
    <text evidence="1 7">Cell wall biogenesis; peptidoglycan biosynthesis.</text>
</comment>
<evidence type="ECO:0000313" key="10">
    <source>
        <dbReference type="Proteomes" id="UP001597048"/>
    </source>
</evidence>
<evidence type="ECO:0000256" key="6">
    <source>
        <dbReference type="ARBA" id="ARBA00023316"/>
    </source>
</evidence>
<dbReference type="PROSITE" id="PS52029">
    <property type="entry name" value="LD_TPASE"/>
    <property type="match status" value="1"/>
</dbReference>
<dbReference type="InterPro" id="IPR052905">
    <property type="entry name" value="LD-transpeptidase_YkuD-like"/>
</dbReference>
<dbReference type="EMBL" id="JBHTJS010000022">
    <property type="protein sequence ID" value="MFD1007721.1"/>
    <property type="molecule type" value="Genomic_DNA"/>
</dbReference>
<dbReference type="SUPFAM" id="SSF141523">
    <property type="entry name" value="L,D-transpeptidase catalytic domain-like"/>
    <property type="match status" value="1"/>
</dbReference>
<dbReference type="SUPFAM" id="SSF47090">
    <property type="entry name" value="PGBD-like"/>
    <property type="match status" value="1"/>
</dbReference>
<evidence type="ECO:0000259" key="8">
    <source>
        <dbReference type="PROSITE" id="PS52029"/>
    </source>
</evidence>
<keyword evidence="3" id="KW-0808">Transferase</keyword>
<keyword evidence="5 7" id="KW-0573">Peptidoglycan synthesis</keyword>
<proteinExistence type="inferred from homology"/>
<dbReference type="Proteomes" id="UP001597048">
    <property type="component" value="Unassembled WGS sequence"/>
</dbReference>
<dbReference type="Pfam" id="PF01471">
    <property type="entry name" value="PG_binding_1"/>
    <property type="match status" value="1"/>
</dbReference>
<dbReference type="InterPro" id="IPR005490">
    <property type="entry name" value="LD_TPept_cat_dom"/>
</dbReference>
<feature type="domain" description="L,D-TPase catalytic" evidence="8">
    <location>
        <begin position="325"/>
        <end position="501"/>
    </location>
</feature>
<evidence type="ECO:0000313" key="9">
    <source>
        <dbReference type="EMBL" id="MFD1007721.1"/>
    </source>
</evidence>
<dbReference type="InterPro" id="IPR038063">
    <property type="entry name" value="Transpep_catalytic_dom"/>
</dbReference>
<feature type="active site" description="Proton donor/acceptor" evidence="7">
    <location>
        <position position="456"/>
    </location>
</feature>
<evidence type="ECO:0000256" key="3">
    <source>
        <dbReference type="ARBA" id="ARBA00022679"/>
    </source>
</evidence>
<gene>
    <name evidence="9" type="ORF">ACFQ1C_06090</name>
</gene>
<dbReference type="CDD" id="cd16913">
    <property type="entry name" value="YkuD_like"/>
    <property type="match status" value="1"/>
</dbReference>
<evidence type="ECO:0000256" key="7">
    <source>
        <dbReference type="PROSITE-ProRule" id="PRU01373"/>
    </source>
</evidence>
<name>A0ABW3KI94_9GAMM</name>
<dbReference type="InterPro" id="IPR002477">
    <property type="entry name" value="Peptidoglycan-bd-like"/>
</dbReference>
<organism evidence="9 10">
    <name type="scientific">Oceanisphaera ostreae</name>
    <dbReference type="NCBI Taxonomy" id="914151"/>
    <lineage>
        <taxon>Bacteria</taxon>
        <taxon>Pseudomonadati</taxon>
        <taxon>Pseudomonadota</taxon>
        <taxon>Gammaproteobacteria</taxon>
        <taxon>Aeromonadales</taxon>
        <taxon>Aeromonadaceae</taxon>
        <taxon>Oceanisphaera</taxon>
    </lineage>
</organism>
<dbReference type="InterPro" id="IPR036366">
    <property type="entry name" value="PGBDSf"/>
</dbReference>